<sequence length="106" mass="11766">MAAIVMEGKDVSSLTKDQLTLEESTSNLEANQLLEDTKWLAEEAKIQADQQTTVDVTMDGKEDPAEAPEIKKTAENKKVNPTRMKICKEYIPKGKQISAQQNGMAR</sequence>
<reference evidence="1 2" key="3">
    <citation type="journal article" date="2022" name="Microbiol. Spectr.">
        <title>Folding features and dynamics of 3D genome architecture in plant fungal pathogens.</title>
        <authorList>
            <person name="Xia C."/>
        </authorList>
    </citation>
    <scope>NUCLEOTIDE SEQUENCE [LARGE SCALE GENOMIC DNA]</scope>
    <source>
        <strain evidence="1 2">93-210</strain>
    </source>
</reference>
<reference evidence="2" key="1">
    <citation type="journal article" date="2018" name="BMC Genomics">
        <title>Genomic insights into host adaptation between the wheat stripe rust pathogen (Puccinia striiformis f. sp. tritici) and the barley stripe rust pathogen (Puccinia striiformis f. sp. hordei).</title>
        <authorList>
            <person name="Xia C."/>
            <person name="Wang M."/>
            <person name="Yin C."/>
            <person name="Cornejo O.E."/>
            <person name="Hulbert S.H."/>
            <person name="Chen X."/>
        </authorList>
    </citation>
    <scope>NUCLEOTIDE SEQUENCE [LARGE SCALE GENOMIC DNA]</scope>
    <source>
        <strain evidence="2">93-210</strain>
    </source>
</reference>
<name>A0ACC0EEU1_9BASI</name>
<reference evidence="2" key="2">
    <citation type="journal article" date="2018" name="Mol. Plant Microbe Interact.">
        <title>Genome sequence resources for the wheat stripe rust pathogen (Puccinia striiformis f. sp. tritici) and the barley stripe rust pathogen (Puccinia striiformis f. sp. hordei).</title>
        <authorList>
            <person name="Xia C."/>
            <person name="Wang M."/>
            <person name="Yin C."/>
            <person name="Cornejo O.E."/>
            <person name="Hulbert S.H."/>
            <person name="Chen X."/>
        </authorList>
    </citation>
    <scope>NUCLEOTIDE SEQUENCE [LARGE SCALE GENOMIC DNA]</scope>
    <source>
        <strain evidence="2">93-210</strain>
    </source>
</reference>
<organism evidence="1 2">
    <name type="scientific">Puccinia striiformis f. sp. tritici</name>
    <dbReference type="NCBI Taxonomy" id="168172"/>
    <lineage>
        <taxon>Eukaryota</taxon>
        <taxon>Fungi</taxon>
        <taxon>Dikarya</taxon>
        <taxon>Basidiomycota</taxon>
        <taxon>Pucciniomycotina</taxon>
        <taxon>Pucciniomycetes</taxon>
        <taxon>Pucciniales</taxon>
        <taxon>Pucciniaceae</taxon>
        <taxon>Puccinia</taxon>
    </lineage>
</organism>
<keyword evidence="2" id="KW-1185">Reference proteome</keyword>
<proteinExistence type="predicted"/>
<protein>
    <submittedName>
        <fullName evidence="1">Uncharacterized protein</fullName>
    </submittedName>
</protein>
<evidence type="ECO:0000313" key="1">
    <source>
        <dbReference type="EMBL" id="KAI7951284.1"/>
    </source>
</evidence>
<gene>
    <name evidence="1" type="ORF">MJO28_006968</name>
</gene>
<evidence type="ECO:0000313" key="2">
    <source>
        <dbReference type="Proteomes" id="UP001060170"/>
    </source>
</evidence>
<accession>A0ACC0EEU1</accession>
<dbReference type="EMBL" id="CM045871">
    <property type="protein sequence ID" value="KAI7951284.1"/>
    <property type="molecule type" value="Genomic_DNA"/>
</dbReference>
<comment type="caution">
    <text evidence="1">The sequence shown here is derived from an EMBL/GenBank/DDBJ whole genome shotgun (WGS) entry which is preliminary data.</text>
</comment>
<dbReference type="Proteomes" id="UP001060170">
    <property type="component" value="Chromosome 7"/>
</dbReference>